<dbReference type="Gene3D" id="2.20.230.10">
    <property type="entry name" value="Resuscitation-promoting factor rpfb"/>
    <property type="match status" value="1"/>
</dbReference>
<evidence type="ECO:0000313" key="5">
    <source>
        <dbReference type="EMBL" id="AIF26036.1"/>
    </source>
</evidence>
<dbReference type="PROSITE" id="PS51109">
    <property type="entry name" value="G5"/>
    <property type="match status" value="1"/>
</dbReference>
<dbReference type="PANTHER" id="PTHR35788">
    <property type="entry name" value="EXPORTED PROTEIN-RELATED"/>
    <property type="match status" value="1"/>
</dbReference>
<feature type="compositionally biased region" description="Basic residues" evidence="2">
    <location>
        <begin position="201"/>
        <end position="214"/>
    </location>
</feature>
<evidence type="ECO:0000256" key="1">
    <source>
        <dbReference type="ARBA" id="ARBA00022729"/>
    </source>
</evidence>
<organism evidence="5">
    <name type="scientific">uncultured bacterium Ad_125_D08</name>
    <dbReference type="NCBI Taxonomy" id="1489285"/>
    <lineage>
        <taxon>Bacteria</taxon>
        <taxon>environmental samples</taxon>
    </lineage>
</organism>
<feature type="compositionally biased region" description="Basic and acidic residues" evidence="2">
    <location>
        <begin position="182"/>
        <end position="200"/>
    </location>
</feature>
<dbReference type="InterPro" id="IPR007391">
    <property type="entry name" value="Vancomycin_resist_VanW"/>
</dbReference>
<dbReference type="PANTHER" id="PTHR35788:SF1">
    <property type="entry name" value="EXPORTED PROTEIN"/>
    <property type="match status" value="1"/>
</dbReference>
<dbReference type="InterPro" id="IPR011098">
    <property type="entry name" value="G5_dom"/>
</dbReference>
<dbReference type="InterPro" id="IPR052913">
    <property type="entry name" value="Glycopeptide_resist_protein"/>
</dbReference>
<reference evidence="5" key="1">
    <citation type="submission" date="2014-03" db="EMBL/GenBank/DDBJ databases">
        <title>A sequence of cellulolytic fosmid clone of goat rumen metagenome.</title>
        <authorList>
            <person name="Lee K.-T."/>
            <person name="Kim J.-Y."/>
            <person name="Kim Y.-J."/>
            <person name="Ahn J.-H."/>
            <person name="Park M.-N."/>
            <person name="Kim J.-H."/>
            <person name="Kim T.-H."/>
        </authorList>
    </citation>
    <scope>NUCLEOTIDE SEQUENCE</scope>
</reference>
<sequence>MQDDGAIIEMSESTSTKKRVNASPKAHPAGSAGTGKKRDAATPKPRAAEKETGKKRDAATPKPRATENGTGKKRGAATPKPRATENGTGKKRGAATPKPRATENGTGKKRGAAIPKPRAAEKETGKKRAAAAPKPRAAENGAGKKRGAAVVRAKAPAKPAVRTGRASSRTAVVEENPVASARHRDSARPAAGDGRDERLSRKPGRKRRDRKPPRRGTAAFAALNVLLLAGIAALVMLIARQERCYADFRQMRQVVDRQTFYAGTTVEGVDVSRMTLSNALDYWRDRVEPRYAGRTVTLDSGETVTSGQLGYRSDYESVLTAAWSAGRYGSLEERYLLAAQRAQAPVAYSVRRTDYDRDALDSYVQSVADALYVSASDAKVEGFNAETYEFTFTPSREGRRLDADALKQDIARAIADGGGSVRLSIETLQPRFSTEEVASHYGLIDYAITNASASTDARLKNIRLAMSIINGTRVAPGETFSFNETVGERTYERGFRKAPAYSAGDVTDQVGGGICQVSTTLFNAVVKADLEIVERHNHSMTVSYVDKGKDATVDWGNQDFRFKNTSSDDIYICCYLTDDKRVRFGIFGMLLPNGEKITFEAETTLVVKHDTVYEATPLLLAGETHVQQKGRDGYRAEAYKVRWDAEGNQLSRELLCKSVYRMRSEVVLYGV</sequence>
<dbReference type="Pfam" id="PF04294">
    <property type="entry name" value="VanW"/>
    <property type="match status" value="1"/>
</dbReference>
<feature type="compositionally biased region" description="Low complexity" evidence="2">
    <location>
        <begin position="148"/>
        <end position="162"/>
    </location>
</feature>
<evidence type="ECO:0000259" key="4">
    <source>
        <dbReference type="PROSITE" id="PS51109"/>
    </source>
</evidence>
<name>A0A0B4N0X7_9BACT</name>
<evidence type="ECO:0000256" key="3">
    <source>
        <dbReference type="SAM" id="Phobius"/>
    </source>
</evidence>
<dbReference type="SMART" id="SM01208">
    <property type="entry name" value="G5"/>
    <property type="match status" value="1"/>
</dbReference>
<keyword evidence="3" id="KW-0812">Transmembrane</keyword>
<feature type="domain" description="G5" evidence="4">
    <location>
        <begin position="591"/>
        <end position="671"/>
    </location>
</feature>
<dbReference type="Pfam" id="PF12229">
    <property type="entry name" value="PG_binding_4"/>
    <property type="match status" value="1"/>
</dbReference>
<feature type="region of interest" description="Disordered" evidence="2">
    <location>
        <begin position="1"/>
        <end position="215"/>
    </location>
</feature>
<keyword evidence="3" id="KW-1133">Transmembrane helix</keyword>
<keyword evidence="1" id="KW-0732">Signal</keyword>
<feature type="transmembrane region" description="Helical" evidence="3">
    <location>
        <begin position="216"/>
        <end position="239"/>
    </location>
</feature>
<feature type="compositionally biased region" description="Basic and acidic residues" evidence="2">
    <location>
        <begin position="36"/>
        <end position="59"/>
    </location>
</feature>
<keyword evidence="3" id="KW-0472">Membrane</keyword>
<proteinExistence type="predicted"/>
<dbReference type="AlphaFoldDB" id="A0A0B4N0X7"/>
<dbReference type="Pfam" id="PF07501">
    <property type="entry name" value="G5"/>
    <property type="match status" value="1"/>
</dbReference>
<protein>
    <submittedName>
        <fullName evidence="5">Putative VanW family protein</fullName>
    </submittedName>
</protein>
<evidence type="ECO:0000256" key="2">
    <source>
        <dbReference type="SAM" id="MobiDB-lite"/>
    </source>
</evidence>
<accession>A0A0B4N0X7</accession>
<dbReference type="EMBL" id="KJ631389">
    <property type="protein sequence ID" value="AIF26036.1"/>
    <property type="molecule type" value="Genomic_DNA"/>
</dbReference>
<dbReference type="InterPro" id="IPR022029">
    <property type="entry name" value="YoaR-like_PG-bd"/>
</dbReference>